<accession>A0AAW2D4N4</accession>
<organism evidence="4 5">
    <name type="scientific">Lithocarpus litseifolius</name>
    <dbReference type="NCBI Taxonomy" id="425828"/>
    <lineage>
        <taxon>Eukaryota</taxon>
        <taxon>Viridiplantae</taxon>
        <taxon>Streptophyta</taxon>
        <taxon>Embryophyta</taxon>
        <taxon>Tracheophyta</taxon>
        <taxon>Spermatophyta</taxon>
        <taxon>Magnoliopsida</taxon>
        <taxon>eudicotyledons</taxon>
        <taxon>Gunneridae</taxon>
        <taxon>Pentapetalae</taxon>
        <taxon>rosids</taxon>
        <taxon>fabids</taxon>
        <taxon>Fagales</taxon>
        <taxon>Fagaceae</taxon>
        <taxon>Lithocarpus</taxon>
    </lineage>
</organism>
<gene>
    <name evidence="4" type="ORF">SO802_011871</name>
</gene>
<dbReference type="GO" id="GO:0004860">
    <property type="term" value="F:protein kinase inhibitor activity"/>
    <property type="evidence" value="ECO:0007669"/>
    <property type="project" value="UniProtKB-KW"/>
</dbReference>
<keyword evidence="5" id="KW-1185">Reference proteome</keyword>
<keyword evidence="2" id="KW-0131">Cell cycle</keyword>
<dbReference type="PANTHER" id="PTHR33142:SF48">
    <property type="entry name" value="CYCLIN-DEPENDENT PROTEIN KINASE INHIBITOR SMR15"/>
    <property type="match status" value="1"/>
</dbReference>
<protein>
    <submittedName>
        <fullName evidence="4">Uncharacterized protein</fullName>
    </submittedName>
</protein>
<evidence type="ECO:0000256" key="1">
    <source>
        <dbReference type="ARBA" id="ARBA00023013"/>
    </source>
</evidence>
<dbReference type="Proteomes" id="UP001459277">
    <property type="component" value="Unassembled WGS sequence"/>
</dbReference>
<sequence length="109" mass="12492">MGFSEQALQQAEAEDKSWVIAGIPLRAPLKPIYTKPVENEWEESEESEECLKTPTGEESRIPKPLKCPPPPKRNRVAPIPKCNYRGDQVSKVYYFDPSELESLFIRRDS</sequence>
<reference evidence="4 5" key="1">
    <citation type="submission" date="2024-01" db="EMBL/GenBank/DDBJ databases">
        <title>A telomere-to-telomere, gap-free genome of sweet tea (Lithocarpus litseifolius).</title>
        <authorList>
            <person name="Zhou J."/>
        </authorList>
    </citation>
    <scope>NUCLEOTIDE SEQUENCE [LARGE SCALE GENOMIC DNA]</scope>
    <source>
        <strain evidence="4">Zhou-2022a</strain>
        <tissue evidence="4">Leaf</tissue>
    </source>
</reference>
<comment type="caution">
    <text evidence="4">The sequence shown here is derived from an EMBL/GenBank/DDBJ whole genome shotgun (WGS) entry which is preliminary data.</text>
</comment>
<evidence type="ECO:0000256" key="2">
    <source>
        <dbReference type="ARBA" id="ARBA00023306"/>
    </source>
</evidence>
<dbReference type="EMBL" id="JAZDWU010000004">
    <property type="protein sequence ID" value="KAL0004310.1"/>
    <property type="molecule type" value="Genomic_DNA"/>
</dbReference>
<dbReference type="GO" id="GO:0032875">
    <property type="term" value="P:regulation of DNA endoreduplication"/>
    <property type="evidence" value="ECO:0007669"/>
    <property type="project" value="InterPro"/>
</dbReference>
<dbReference type="PANTHER" id="PTHR33142">
    <property type="entry name" value="CYCLIN-DEPENDENT PROTEIN KINASE INHIBITOR SMR13"/>
    <property type="match status" value="1"/>
</dbReference>
<evidence type="ECO:0000256" key="3">
    <source>
        <dbReference type="SAM" id="MobiDB-lite"/>
    </source>
</evidence>
<dbReference type="AlphaFoldDB" id="A0AAW2D4N4"/>
<proteinExistence type="predicted"/>
<evidence type="ECO:0000313" key="4">
    <source>
        <dbReference type="EMBL" id="KAL0004310.1"/>
    </source>
</evidence>
<dbReference type="InterPro" id="IPR040389">
    <property type="entry name" value="SMR"/>
</dbReference>
<name>A0AAW2D4N4_9ROSI</name>
<evidence type="ECO:0000313" key="5">
    <source>
        <dbReference type="Proteomes" id="UP001459277"/>
    </source>
</evidence>
<feature type="compositionally biased region" description="Basic and acidic residues" evidence="3">
    <location>
        <begin position="49"/>
        <end position="61"/>
    </location>
</feature>
<feature type="region of interest" description="Disordered" evidence="3">
    <location>
        <begin position="40"/>
        <end position="80"/>
    </location>
</feature>
<keyword evidence="1" id="KW-0649">Protein kinase inhibitor</keyword>